<dbReference type="InterPro" id="IPR000383">
    <property type="entry name" value="Xaa-Pro-like_dom"/>
</dbReference>
<keyword evidence="2" id="KW-0378">Hydrolase</keyword>
<evidence type="ECO:0000313" key="3">
    <source>
        <dbReference type="Proteomes" id="UP001500665"/>
    </source>
</evidence>
<evidence type="ECO:0000259" key="1">
    <source>
        <dbReference type="Pfam" id="PF02129"/>
    </source>
</evidence>
<dbReference type="InterPro" id="IPR029058">
    <property type="entry name" value="AB_hydrolase_fold"/>
</dbReference>
<accession>A0ABP4C184</accession>
<dbReference type="GO" id="GO:0016787">
    <property type="term" value="F:hydrolase activity"/>
    <property type="evidence" value="ECO:0007669"/>
    <property type="project" value="UniProtKB-KW"/>
</dbReference>
<dbReference type="InterPro" id="IPR008979">
    <property type="entry name" value="Galactose-bd-like_sf"/>
</dbReference>
<proteinExistence type="predicted"/>
<dbReference type="InterPro" id="IPR005674">
    <property type="entry name" value="CocE/Ser_esterase"/>
</dbReference>
<feature type="domain" description="Xaa-Pro dipeptidyl-peptidase-like" evidence="1">
    <location>
        <begin position="15"/>
        <end position="130"/>
    </location>
</feature>
<dbReference type="SUPFAM" id="SSF53474">
    <property type="entry name" value="alpha/beta-Hydrolases"/>
    <property type="match status" value="1"/>
</dbReference>
<dbReference type="RefSeq" id="WP_344242784.1">
    <property type="nucleotide sequence ID" value="NZ_BAAAHH010000018.1"/>
</dbReference>
<dbReference type="Gene3D" id="1.10.3020.10">
    <property type="entry name" value="alpha-amino acid ester hydrolase ( Helical cap domain)"/>
    <property type="match status" value="1"/>
</dbReference>
<dbReference type="Pfam" id="PF02129">
    <property type="entry name" value="Peptidase_S15"/>
    <property type="match status" value="1"/>
</dbReference>
<dbReference type="Proteomes" id="UP001500665">
    <property type="component" value="Unassembled WGS sequence"/>
</dbReference>
<dbReference type="Gene3D" id="3.40.50.1820">
    <property type="entry name" value="alpha/beta hydrolase"/>
    <property type="match status" value="1"/>
</dbReference>
<sequence length="462" mass="49057">MNPRIEPDVTIRVEDGTALVGDLFLPAGTPAPCAVVRTPYGTPGLWPEAAALAEAGVAVLVQDVRGRHRSGGAFRPGADEGPDGAATLDWVAARSWSDGRVLLGGTGYEAFAAWCTAAHPSVRAVASRQPWPMDGVPALDDELWWRIEFGTGRTVRPGLYDLVTAFSGGLDADPASPGFAERWPVPLGPWPPTPDTWREASRLVTRAVRAATAPTLHLGSWYCRSARTTLRHARLAAEPTVIMGGWASPLTHRLQPECALDVPDGPDAADLMLNWLAARAHGEKGNVPERCLVLGEGWTGRDPLPSSRPVHRSHTFPAPHAVLRHDPARPFGSLPHSADLGAPADRPDVVRLTVPGPLAWHGSARLAADVTAKEPVELVATFVHARPDGVRTRITDASAPVPAGGGRVDLQAEPTAVSLPEGHALHVEVTAGRPPRRPAPPVPVELGIEFGPLLLPRPEDQP</sequence>
<gene>
    <name evidence="2" type="ORF">GCM10009550_44060</name>
</gene>
<comment type="caution">
    <text evidence="2">The sequence shown here is derived from an EMBL/GenBank/DDBJ whole genome shotgun (WGS) entry which is preliminary data.</text>
</comment>
<dbReference type="NCBIfam" id="TIGR00976">
    <property type="entry name" value="CocE_NonD"/>
    <property type="match status" value="1"/>
</dbReference>
<dbReference type="EMBL" id="BAAAHH010000018">
    <property type="protein sequence ID" value="GAA0957133.1"/>
    <property type="molecule type" value="Genomic_DNA"/>
</dbReference>
<reference evidence="3" key="1">
    <citation type="journal article" date="2019" name="Int. J. Syst. Evol. Microbiol.">
        <title>The Global Catalogue of Microorganisms (GCM) 10K type strain sequencing project: providing services to taxonomists for standard genome sequencing and annotation.</title>
        <authorList>
            <consortium name="The Broad Institute Genomics Platform"/>
            <consortium name="The Broad Institute Genome Sequencing Center for Infectious Disease"/>
            <person name="Wu L."/>
            <person name="Ma J."/>
        </authorList>
    </citation>
    <scope>NUCLEOTIDE SEQUENCE [LARGE SCALE GENOMIC DNA]</scope>
    <source>
        <strain evidence="3">JCM 10696</strain>
    </source>
</reference>
<dbReference type="SUPFAM" id="SSF49785">
    <property type="entry name" value="Galactose-binding domain-like"/>
    <property type="match status" value="1"/>
</dbReference>
<organism evidence="2 3">
    <name type="scientific">Actinocorallia libanotica</name>
    <dbReference type="NCBI Taxonomy" id="46162"/>
    <lineage>
        <taxon>Bacteria</taxon>
        <taxon>Bacillati</taxon>
        <taxon>Actinomycetota</taxon>
        <taxon>Actinomycetes</taxon>
        <taxon>Streptosporangiales</taxon>
        <taxon>Thermomonosporaceae</taxon>
        <taxon>Actinocorallia</taxon>
    </lineage>
</organism>
<evidence type="ECO:0000313" key="2">
    <source>
        <dbReference type="EMBL" id="GAA0957133.1"/>
    </source>
</evidence>
<name>A0ABP4C184_9ACTN</name>
<keyword evidence="3" id="KW-1185">Reference proteome</keyword>
<protein>
    <submittedName>
        <fullName evidence="2">CocE/NonD family hydrolase</fullName>
    </submittedName>
</protein>